<comment type="caution">
    <text evidence="3">The sequence shown here is derived from an EMBL/GenBank/DDBJ whole genome shotgun (WGS) entry which is preliminary data.</text>
</comment>
<dbReference type="InterPro" id="IPR015915">
    <property type="entry name" value="Kelch-typ_b-propeller"/>
</dbReference>
<organism evidence="3 4">
    <name type="scientific">Lymnaea stagnalis</name>
    <name type="common">Great pond snail</name>
    <name type="synonym">Helix stagnalis</name>
    <dbReference type="NCBI Taxonomy" id="6523"/>
    <lineage>
        <taxon>Eukaryota</taxon>
        <taxon>Metazoa</taxon>
        <taxon>Spiralia</taxon>
        <taxon>Lophotrochozoa</taxon>
        <taxon>Mollusca</taxon>
        <taxon>Gastropoda</taxon>
        <taxon>Heterobranchia</taxon>
        <taxon>Euthyneura</taxon>
        <taxon>Panpulmonata</taxon>
        <taxon>Hygrophila</taxon>
        <taxon>Lymnaeoidea</taxon>
        <taxon>Lymnaeidae</taxon>
        <taxon>Lymnaea</taxon>
    </lineage>
</organism>
<accession>A0AAV2HH85</accession>
<dbReference type="PANTHER" id="PTHR46376:SF1">
    <property type="entry name" value="LEUCINE-ZIPPER-LIKE TRANSCRIPTIONAL REGULATOR 1"/>
    <property type="match status" value="1"/>
</dbReference>
<keyword evidence="2" id="KW-0677">Repeat</keyword>
<feature type="non-terminal residue" evidence="3">
    <location>
        <position position="386"/>
    </location>
</feature>
<dbReference type="Proteomes" id="UP001497497">
    <property type="component" value="Unassembled WGS sequence"/>
</dbReference>
<dbReference type="GO" id="GO:0005794">
    <property type="term" value="C:Golgi apparatus"/>
    <property type="evidence" value="ECO:0007669"/>
    <property type="project" value="TreeGrafter"/>
</dbReference>
<dbReference type="Pfam" id="PF24681">
    <property type="entry name" value="Kelch_KLHDC2_KLHL20_DRC7"/>
    <property type="match status" value="1"/>
</dbReference>
<evidence type="ECO:0000256" key="1">
    <source>
        <dbReference type="ARBA" id="ARBA00022441"/>
    </source>
</evidence>
<name>A0AAV2HH85_LYMST</name>
<gene>
    <name evidence="3" type="ORF">GSLYS_00007087001</name>
</gene>
<dbReference type="SUPFAM" id="SSF117281">
    <property type="entry name" value="Kelch motif"/>
    <property type="match status" value="1"/>
</dbReference>
<evidence type="ECO:0000256" key="2">
    <source>
        <dbReference type="ARBA" id="ARBA00022737"/>
    </source>
</evidence>
<dbReference type="PANTHER" id="PTHR46376">
    <property type="entry name" value="LEUCINE-ZIPPER-LIKE TRANSCRIPTIONAL REGULATOR 1"/>
    <property type="match status" value="1"/>
</dbReference>
<dbReference type="EMBL" id="CAXITT010000132">
    <property type="protein sequence ID" value="CAL1533069.1"/>
    <property type="molecule type" value="Genomic_DNA"/>
</dbReference>
<protein>
    <submittedName>
        <fullName evidence="3">Uncharacterized protein</fullName>
    </submittedName>
</protein>
<keyword evidence="1" id="KW-0880">Kelch repeat</keyword>
<evidence type="ECO:0000313" key="4">
    <source>
        <dbReference type="Proteomes" id="UP001497497"/>
    </source>
</evidence>
<dbReference type="AlphaFoldDB" id="A0AAV2HH85"/>
<dbReference type="Pfam" id="PF01344">
    <property type="entry name" value="Kelch_1"/>
    <property type="match status" value="1"/>
</dbReference>
<dbReference type="Gene3D" id="2.120.10.80">
    <property type="entry name" value="Kelch-type beta propeller"/>
    <property type="match status" value="2"/>
</dbReference>
<proteinExistence type="predicted"/>
<evidence type="ECO:0000313" key="3">
    <source>
        <dbReference type="EMBL" id="CAL1533069.1"/>
    </source>
</evidence>
<sequence length="386" mass="43702">MKVNHCELNSCQQFQWLCVSCGGSKDVRESTERVKSIGSDENAVAGYPRGRFHHAACVHESFVYIFGGKDRYSPLKDFWRLDIATQKWEQIEFKESKLPHLQGHTMLSYKSELLIFGGTFCDTNEEAPLWIFNTDINFVRKWFESGVVQPCGRREHSAVIYKNSMYIYGGFFDNSGSTDEFWVFNIEEELWQLIPRHKPGKRHGHVAVVVSNNMWLHGGMKELTALADFWAFNFSMCTWTKIKGVGMCPTLSNHTAHVLDNSLVLLGGTRAGQLMHDIWIFRFDTETWKQVTTQYGDVYPPLSLHTSVLLQASKMLAINADHTRSVPLLGTKTALSMLETVRPQTSPAMDATDVSSPSTRQAKTTKVDILQMDTIEAGSMNEKGRG</sequence>
<keyword evidence="4" id="KW-1185">Reference proteome</keyword>
<reference evidence="3 4" key="1">
    <citation type="submission" date="2024-04" db="EMBL/GenBank/DDBJ databases">
        <authorList>
            <consortium name="Genoscope - CEA"/>
            <person name="William W."/>
        </authorList>
    </citation>
    <scope>NUCLEOTIDE SEQUENCE [LARGE SCALE GENOMIC DNA]</scope>
</reference>
<dbReference type="InterPro" id="IPR051568">
    <property type="entry name" value="LZTR1/Attractin"/>
</dbReference>
<dbReference type="InterPro" id="IPR006652">
    <property type="entry name" value="Kelch_1"/>
</dbReference>